<feature type="domain" description="Enoyl reductase (ER)" evidence="3">
    <location>
        <begin position="10"/>
        <end position="300"/>
    </location>
</feature>
<dbReference type="InterPro" id="IPR020843">
    <property type="entry name" value="ER"/>
</dbReference>
<dbReference type="STRING" id="1300222.I532_04985"/>
<dbReference type="GO" id="GO:0005829">
    <property type="term" value="C:cytosol"/>
    <property type="evidence" value="ECO:0007669"/>
    <property type="project" value="TreeGrafter"/>
</dbReference>
<keyword evidence="1" id="KW-0521">NADP</keyword>
<dbReference type="SMART" id="SM00829">
    <property type="entry name" value="PKS_ER"/>
    <property type="match status" value="1"/>
</dbReference>
<name>M8DAM9_9BACL</name>
<dbReference type="InterPro" id="IPR036291">
    <property type="entry name" value="NAD(P)-bd_dom_sf"/>
</dbReference>
<dbReference type="OrthoDB" id="9792162at2"/>
<dbReference type="Proteomes" id="UP000012081">
    <property type="component" value="Unassembled WGS sequence"/>
</dbReference>
<evidence type="ECO:0000256" key="1">
    <source>
        <dbReference type="ARBA" id="ARBA00022857"/>
    </source>
</evidence>
<sequence>MKAAAFSSYGPPEVLQVMEFSDPQAGPGQVRVRVKAAGVQPFDCSIRSGWGNGFFPVSFPQILGNEFAGVIDQVGENVTGYSVGDEVLGWSLLSCYAEMVAVNVEQITAKPKNMPWEAAGVISASGQTAHTAMEELRVGPGDTVLIHAAAGGVGTFAVQVARARGATVIGTASPRNHEYLRSLGAIPVAYGEGLLERVKALAPGGIDASLDAVGGEALSVSVDLVENKERIATIVDFDRAEQLGVRSIRSQRSVARLQELVALYSRGELAVHIWKSFSLEQAAEAHREVETGHVRGKVVITVGK</sequence>
<evidence type="ECO:0000256" key="2">
    <source>
        <dbReference type="ARBA" id="ARBA00023002"/>
    </source>
</evidence>
<keyword evidence="2" id="KW-0560">Oxidoreductase</keyword>
<evidence type="ECO:0000313" key="4">
    <source>
        <dbReference type="EMBL" id="EMT53339.1"/>
    </source>
</evidence>
<keyword evidence="5" id="KW-1185">Reference proteome</keyword>
<organism evidence="4 5">
    <name type="scientific">Brevibacillus borstelensis AK1</name>
    <dbReference type="NCBI Taxonomy" id="1300222"/>
    <lineage>
        <taxon>Bacteria</taxon>
        <taxon>Bacillati</taxon>
        <taxon>Bacillota</taxon>
        <taxon>Bacilli</taxon>
        <taxon>Bacillales</taxon>
        <taxon>Paenibacillaceae</taxon>
        <taxon>Brevibacillus</taxon>
    </lineage>
</organism>
<dbReference type="Gene3D" id="3.90.180.10">
    <property type="entry name" value="Medium-chain alcohol dehydrogenases, catalytic domain"/>
    <property type="match status" value="1"/>
</dbReference>
<accession>M8DAM9</accession>
<dbReference type="SUPFAM" id="SSF50129">
    <property type="entry name" value="GroES-like"/>
    <property type="match status" value="1"/>
</dbReference>
<dbReference type="SUPFAM" id="SSF51735">
    <property type="entry name" value="NAD(P)-binding Rossmann-fold domains"/>
    <property type="match status" value="1"/>
</dbReference>
<dbReference type="GO" id="GO:0070402">
    <property type="term" value="F:NADPH binding"/>
    <property type="evidence" value="ECO:0007669"/>
    <property type="project" value="TreeGrafter"/>
</dbReference>
<comment type="caution">
    <text evidence="4">The sequence shown here is derived from an EMBL/GenBank/DDBJ whole genome shotgun (WGS) entry which is preliminary data.</text>
</comment>
<dbReference type="InterPro" id="IPR002364">
    <property type="entry name" value="Quin_OxRdtase/zeta-crystal_CS"/>
</dbReference>
<dbReference type="PROSITE" id="PS01162">
    <property type="entry name" value="QOR_ZETA_CRYSTAL"/>
    <property type="match status" value="1"/>
</dbReference>
<protein>
    <submittedName>
        <fullName evidence="4">Alcohol dehydrogenase zinc-binding domain-containing protein</fullName>
    </submittedName>
</protein>
<dbReference type="EMBL" id="APBN01000002">
    <property type="protein sequence ID" value="EMT53339.1"/>
    <property type="molecule type" value="Genomic_DNA"/>
</dbReference>
<proteinExistence type="predicted"/>
<dbReference type="PANTHER" id="PTHR48106:SF13">
    <property type="entry name" value="QUINONE OXIDOREDUCTASE-RELATED"/>
    <property type="match status" value="1"/>
</dbReference>
<dbReference type="PANTHER" id="PTHR48106">
    <property type="entry name" value="QUINONE OXIDOREDUCTASE PIG3-RELATED"/>
    <property type="match status" value="1"/>
</dbReference>
<dbReference type="InterPro" id="IPR011032">
    <property type="entry name" value="GroES-like_sf"/>
</dbReference>
<dbReference type="RefSeq" id="WP_003386785.1">
    <property type="nucleotide sequence ID" value="NZ_APBN01000002.1"/>
</dbReference>
<evidence type="ECO:0000313" key="5">
    <source>
        <dbReference type="Proteomes" id="UP000012081"/>
    </source>
</evidence>
<evidence type="ECO:0000259" key="3">
    <source>
        <dbReference type="SMART" id="SM00829"/>
    </source>
</evidence>
<dbReference type="Pfam" id="PF08240">
    <property type="entry name" value="ADH_N"/>
    <property type="match status" value="1"/>
</dbReference>
<dbReference type="AlphaFoldDB" id="M8DAM9"/>
<dbReference type="GO" id="GO:0008270">
    <property type="term" value="F:zinc ion binding"/>
    <property type="evidence" value="ECO:0007669"/>
    <property type="project" value="InterPro"/>
</dbReference>
<dbReference type="GeneID" id="89499833"/>
<dbReference type="InterPro" id="IPR013154">
    <property type="entry name" value="ADH-like_N"/>
</dbReference>
<dbReference type="GO" id="GO:0003960">
    <property type="term" value="F:quinone reductase (NADPH) activity"/>
    <property type="evidence" value="ECO:0007669"/>
    <property type="project" value="TreeGrafter"/>
</dbReference>
<dbReference type="GO" id="GO:0035925">
    <property type="term" value="F:mRNA 3'-UTR AU-rich region binding"/>
    <property type="evidence" value="ECO:0007669"/>
    <property type="project" value="TreeGrafter"/>
</dbReference>
<reference evidence="4 5" key="1">
    <citation type="submission" date="2013-03" db="EMBL/GenBank/DDBJ databases">
        <title>Assembly of a new bacterial strain Brevibacillus borstelensis AK1.</title>
        <authorList>
            <person name="Rajan I."/>
            <person name="PoliReddy D."/>
            <person name="Sugumar T."/>
            <person name="Rathinam K."/>
            <person name="Alqarawi S."/>
            <person name="Khalil A.B."/>
            <person name="Sivakumar N."/>
        </authorList>
    </citation>
    <scope>NUCLEOTIDE SEQUENCE [LARGE SCALE GENOMIC DNA]</scope>
    <source>
        <strain evidence="4 5">AK1</strain>
    </source>
</reference>
<dbReference type="CDD" id="cd05289">
    <property type="entry name" value="MDR_like_2"/>
    <property type="match status" value="1"/>
</dbReference>
<gene>
    <name evidence="4" type="ORF">I532_04985</name>
</gene>
<dbReference type="Gene3D" id="3.40.50.720">
    <property type="entry name" value="NAD(P)-binding Rossmann-like Domain"/>
    <property type="match status" value="1"/>
</dbReference>
<dbReference type="Pfam" id="PF13602">
    <property type="entry name" value="ADH_zinc_N_2"/>
    <property type="match status" value="1"/>
</dbReference>
<dbReference type="PATRIC" id="fig|1300222.3.peg.1022"/>